<gene>
    <name evidence="1" type="ORF">AVEN_192478_1</name>
</gene>
<dbReference type="EMBL" id="BGPR01006724">
    <property type="protein sequence ID" value="GBN21368.1"/>
    <property type="molecule type" value="Genomic_DNA"/>
</dbReference>
<accession>A0A4Y2M2U5</accession>
<evidence type="ECO:0000313" key="2">
    <source>
        <dbReference type="Proteomes" id="UP000499080"/>
    </source>
</evidence>
<dbReference type="AlphaFoldDB" id="A0A4Y2M2U5"/>
<name>A0A4Y2M2U5_ARAVE</name>
<proteinExistence type="predicted"/>
<reference evidence="1 2" key="1">
    <citation type="journal article" date="2019" name="Sci. Rep.">
        <title>Orb-weaving spider Araneus ventricosus genome elucidates the spidroin gene catalogue.</title>
        <authorList>
            <person name="Kono N."/>
            <person name="Nakamura H."/>
            <person name="Ohtoshi R."/>
            <person name="Moran D.A.P."/>
            <person name="Shinohara A."/>
            <person name="Yoshida Y."/>
            <person name="Fujiwara M."/>
            <person name="Mori M."/>
            <person name="Tomita M."/>
            <person name="Arakawa K."/>
        </authorList>
    </citation>
    <scope>NUCLEOTIDE SEQUENCE [LARGE SCALE GENOMIC DNA]</scope>
</reference>
<dbReference type="Proteomes" id="UP000499080">
    <property type="component" value="Unassembled WGS sequence"/>
</dbReference>
<organism evidence="1 2">
    <name type="scientific">Araneus ventricosus</name>
    <name type="common">Orbweaver spider</name>
    <name type="synonym">Epeira ventricosa</name>
    <dbReference type="NCBI Taxonomy" id="182803"/>
    <lineage>
        <taxon>Eukaryota</taxon>
        <taxon>Metazoa</taxon>
        <taxon>Ecdysozoa</taxon>
        <taxon>Arthropoda</taxon>
        <taxon>Chelicerata</taxon>
        <taxon>Arachnida</taxon>
        <taxon>Araneae</taxon>
        <taxon>Araneomorphae</taxon>
        <taxon>Entelegynae</taxon>
        <taxon>Araneoidea</taxon>
        <taxon>Araneidae</taxon>
        <taxon>Araneus</taxon>
    </lineage>
</organism>
<comment type="caution">
    <text evidence="1">The sequence shown here is derived from an EMBL/GenBank/DDBJ whole genome shotgun (WGS) entry which is preliminary data.</text>
</comment>
<evidence type="ECO:0000313" key="1">
    <source>
        <dbReference type="EMBL" id="GBN21368.1"/>
    </source>
</evidence>
<protein>
    <submittedName>
        <fullName evidence="1">Uncharacterized protein</fullName>
    </submittedName>
</protein>
<keyword evidence="2" id="KW-1185">Reference proteome</keyword>
<sequence length="85" mass="9985">MLCFRKFLKTSEDIHHWFTRRNNSSFVHNLGFVFSDSELEREVFPFKINECGCHKDTFLGDVARKVSYGLSELSRNFGNSLDKTF</sequence>